<dbReference type="Gene3D" id="1.25.10.10">
    <property type="entry name" value="Leucine-rich Repeat Variant"/>
    <property type="match status" value="1"/>
</dbReference>
<dbReference type="InterPro" id="IPR016024">
    <property type="entry name" value="ARM-type_fold"/>
</dbReference>
<dbReference type="EMBL" id="KV784355">
    <property type="protein sequence ID" value="OEU19942.1"/>
    <property type="molecule type" value="Genomic_DNA"/>
</dbReference>
<feature type="compositionally biased region" description="Low complexity" evidence="1">
    <location>
        <begin position="22"/>
        <end position="32"/>
    </location>
</feature>
<name>A0A1E7FP53_9STRA</name>
<evidence type="ECO:0000313" key="2">
    <source>
        <dbReference type="EMBL" id="OEU19942.1"/>
    </source>
</evidence>
<evidence type="ECO:0000313" key="3">
    <source>
        <dbReference type="Proteomes" id="UP000095751"/>
    </source>
</evidence>
<reference evidence="2 3" key="1">
    <citation type="submission" date="2016-09" db="EMBL/GenBank/DDBJ databases">
        <title>Extensive genetic diversity and differential bi-allelic expression allows diatom success in the polar Southern Ocean.</title>
        <authorList>
            <consortium name="DOE Joint Genome Institute"/>
            <person name="Mock T."/>
            <person name="Otillar R.P."/>
            <person name="Strauss J."/>
            <person name="Dupont C."/>
            <person name="Frickenhaus S."/>
            <person name="Maumus F."/>
            <person name="Mcmullan M."/>
            <person name="Sanges R."/>
            <person name="Schmutz J."/>
            <person name="Toseland A."/>
            <person name="Valas R."/>
            <person name="Veluchamy A."/>
            <person name="Ward B.J."/>
            <person name="Allen A."/>
            <person name="Barry K."/>
            <person name="Falciatore A."/>
            <person name="Ferrante M."/>
            <person name="Fortunato A.E."/>
            <person name="Gloeckner G."/>
            <person name="Gruber A."/>
            <person name="Hipkin R."/>
            <person name="Janech M."/>
            <person name="Kroth P."/>
            <person name="Leese F."/>
            <person name="Lindquist E."/>
            <person name="Lyon B.R."/>
            <person name="Martin J."/>
            <person name="Mayer C."/>
            <person name="Parker M."/>
            <person name="Quesneville H."/>
            <person name="Raymond J."/>
            <person name="Uhlig C."/>
            <person name="Valentin K.U."/>
            <person name="Worden A.Z."/>
            <person name="Armbrust E.V."/>
            <person name="Bowler C."/>
            <person name="Green B."/>
            <person name="Moulton V."/>
            <person name="Van Oosterhout C."/>
            <person name="Grigoriev I."/>
        </authorList>
    </citation>
    <scope>NUCLEOTIDE SEQUENCE [LARGE SCALE GENOMIC DNA]</scope>
    <source>
        <strain evidence="2 3">CCMP1102</strain>
    </source>
</reference>
<evidence type="ECO:0008006" key="4">
    <source>
        <dbReference type="Google" id="ProtNLM"/>
    </source>
</evidence>
<gene>
    <name evidence="2" type="ORF">FRACYDRAFT_268129</name>
</gene>
<evidence type="ECO:0000256" key="1">
    <source>
        <dbReference type="SAM" id="MobiDB-lite"/>
    </source>
</evidence>
<keyword evidence="3" id="KW-1185">Reference proteome</keyword>
<dbReference type="InterPro" id="IPR011989">
    <property type="entry name" value="ARM-like"/>
</dbReference>
<accession>A0A1E7FP53</accession>
<sequence>MAQVPGLLDAVSGVIEPKECPSRSSTSKSCGSDDSEQLDIFDKLSKDNFDKKTPHEDETEEEDPAEVSARYDEDPNEFLHSSRQNVFALLSHLIKERDNAFVLARHSYFIDILVAITRLQESSSQDFGLKLLAHLSRHRSNSKILVFKMKEVVPAIVFATHSENDDSRKYACFALQNFSQDKPCRQQLASIENLLPAVCRRIRGAKDQEEKLAALHTLKNLTGSFAGPALVYPF</sequence>
<organism evidence="2 3">
    <name type="scientific">Fragilariopsis cylindrus CCMP1102</name>
    <dbReference type="NCBI Taxonomy" id="635003"/>
    <lineage>
        <taxon>Eukaryota</taxon>
        <taxon>Sar</taxon>
        <taxon>Stramenopiles</taxon>
        <taxon>Ochrophyta</taxon>
        <taxon>Bacillariophyta</taxon>
        <taxon>Bacillariophyceae</taxon>
        <taxon>Bacillariophycidae</taxon>
        <taxon>Bacillariales</taxon>
        <taxon>Bacillariaceae</taxon>
        <taxon>Fragilariopsis</taxon>
    </lineage>
</organism>
<protein>
    <recommendedName>
        <fullName evidence="4">ARM repeat-containing protein</fullName>
    </recommendedName>
</protein>
<dbReference type="SUPFAM" id="SSF48371">
    <property type="entry name" value="ARM repeat"/>
    <property type="match status" value="1"/>
</dbReference>
<feature type="region of interest" description="Disordered" evidence="1">
    <location>
        <begin position="1"/>
        <end position="69"/>
    </location>
</feature>
<dbReference type="Proteomes" id="UP000095751">
    <property type="component" value="Unassembled WGS sequence"/>
</dbReference>
<proteinExistence type="predicted"/>
<dbReference type="AlphaFoldDB" id="A0A1E7FP53"/>
<dbReference type="KEGG" id="fcy:FRACYDRAFT_268129"/>
<feature type="compositionally biased region" description="Basic and acidic residues" evidence="1">
    <location>
        <begin position="40"/>
        <end position="56"/>
    </location>
</feature>
<dbReference type="OrthoDB" id="44068at2759"/>
<dbReference type="InParanoid" id="A0A1E7FP53"/>